<protein>
    <submittedName>
        <fullName evidence="2">Uncharacterized protein</fullName>
    </submittedName>
</protein>
<accession>A0A6H5HX15</accession>
<gene>
    <name evidence="2" type="ORF">NTEN_LOCUS24597</name>
</gene>
<dbReference type="EMBL" id="CADCXU010036265">
    <property type="protein sequence ID" value="CAB0021072.1"/>
    <property type="molecule type" value="Genomic_DNA"/>
</dbReference>
<dbReference type="OrthoDB" id="6904753at2759"/>
<organism evidence="2 3">
    <name type="scientific">Nesidiocoris tenuis</name>
    <dbReference type="NCBI Taxonomy" id="355587"/>
    <lineage>
        <taxon>Eukaryota</taxon>
        <taxon>Metazoa</taxon>
        <taxon>Ecdysozoa</taxon>
        <taxon>Arthropoda</taxon>
        <taxon>Hexapoda</taxon>
        <taxon>Insecta</taxon>
        <taxon>Pterygota</taxon>
        <taxon>Neoptera</taxon>
        <taxon>Paraneoptera</taxon>
        <taxon>Hemiptera</taxon>
        <taxon>Heteroptera</taxon>
        <taxon>Panheteroptera</taxon>
        <taxon>Cimicomorpha</taxon>
        <taxon>Miridae</taxon>
        <taxon>Dicyphina</taxon>
        <taxon>Nesidiocoris</taxon>
    </lineage>
</organism>
<sequence>MFRFRRIHRRVLSMMSVKRRDTYSLVYLPRSAPFCMKNEKWTPPRQGSISRQNGAMARHKSEKEKKIGHRRVGTGGEVTYKKNRPRTCSVCRAPTEGPLRSALAGPQQPSVSVSRSSRAYAEFVLGRQLRQSIRQSVDHAELRPRDAHAGVQFAFGHRQSRRSVVAPVVVGAVGGRQIEKPVLGRGQCSRLRPAADDAAD</sequence>
<evidence type="ECO:0000313" key="3">
    <source>
        <dbReference type="Proteomes" id="UP000479000"/>
    </source>
</evidence>
<dbReference type="Proteomes" id="UP000479000">
    <property type="component" value="Unassembled WGS sequence"/>
</dbReference>
<keyword evidence="3" id="KW-1185">Reference proteome</keyword>
<evidence type="ECO:0000256" key="1">
    <source>
        <dbReference type="SAM" id="MobiDB-lite"/>
    </source>
</evidence>
<feature type="region of interest" description="Disordered" evidence="1">
    <location>
        <begin position="42"/>
        <end position="70"/>
    </location>
</feature>
<dbReference type="AlphaFoldDB" id="A0A6H5HX15"/>
<name>A0A6H5HX15_9HEMI</name>
<proteinExistence type="predicted"/>
<evidence type="ECO:0000313" key="2">
    <source>
        <dbReference type="EMBL" id="CAB0021072.1"/>
    </source>
</evidence>
<reference evidence="2 3" key="1">
    <citation type="submission" date="2020-02" db="EMBL/GenBank/DDBJ databases">
        <authorList>
            <person name="Ferguson B K."/>
        </authorList>
    </citation>
    <scope>NUCLEOTIDE SEQUENCE [LARGE SCALE GENOMIC DNA]</scope>
</reference>